<comment type="caution">
    <text evidence="3">The sequence shown here is derived from an EMBL/GenBank/DDBJ whole genome shotgun (WGS) entry which is preliminary data.</text>
</comment>
<gene>
    <name evidence="3" type="ORF">QJU93_10230</name>
</gene>
<reference evidence="3" key="1">
    <citation type="journal article" date="2023" name="Front. Microbiol.">
        <title>Phylogeography and host specificity of Pasteurellaceae pathogenic to sea-farmed fish in the north-east Atlantic.</title>
        <authorList>
            <person name="Gulla S."/>
            <person name="Colquhoun D.J."/>
            <person name="Olsen A.B."/>
            <person name="Spilsberg B."/>
            <person name="Lagesen K."/>
            <person name="Aakesson C.P."/>
            <person name="Strom S."/>
            <person name="Manji F."/>
            <person name="Birkbeck T.H."/>
            <person name="Nilsen H.K."/>
        </authorList>
    </citation>
    <scope>NUCLEOTIDE SEQUENCE</scope>
    <source>
        <strain evidence="3">TW16_20</strain>
    </source>
</reference>
<dbReference type="AlphaFoldDB" id="A0AAJ6P1K5"/>
<dbReference type="Pfam" id="PF02639">
    <property type="entry name" value="DUF188"/>
    <property type="match status" value="1"/>
</dbReference>
<proteinExistence type="inferred from homology"/>
<dbReference type="RefSeq" id="WP_306374909.1">
    <property type="nucleotide sequence ID" value="NZ_JASAYK010000011.1"/>
</dbReference>
<evidence type="ECO:0000313" key="4">
    <source>
        <dbReference type="Proteomes" id="UP001236239"/>
    </source>
</evidence>
<dbReference type="NCBIfam" id="NF001095">
    <property type="entry name" value="PRK00124.1"/>
    <property type="match status" value="1"/>
</dbReference>
<evidence type="ECO:0000256" key="2">
    <source>
        <dbReference type="HAMAP-Rule" id="MF_00489"/>
    </source>
</evidence>
<organism evidence="3 4">
    <name type="scientific">Phocoenobacter skyensis</name>
    <dbReference type="NCBI Taxonomy" id="97481"/>
    <lineage>
        <taxon>Bacteria</taxon>
        <taxon>Pseudomonadati</taxon>
        <taxon>Pseudomonadota</taxon>
        <taxon>Gammaproteobacteria</taxon>
        <taxon>Pasteurellales</taxon>
        <taxon>Pasteurellaceae</taxon>
        <taxon>Phocoenobacter</taxon>
    </lineage>
</organism>
<evidence type="ECO:0000313" key="3">
    <source>
        <dbReference type="EMBL" id="MDP8173733.1"/>
    </source>
</evidence>
<dbReference type="InterPro" id="IPR003791">
    <property type="entry name" value="UPF0178"/>
</dbReference>
<name>A0AAJ6P1K5_9PAST</name>
<evidence type="ECO:0000256" key="1">
    <source>
        <dbReference type="ARBA" id="ARBA00008522"/>
    </source>
</evidence>
<dbReference type="EMBL" id="JASAYQ010000022">
    <property type="protein sequence ID" value="MDP8173733.1"/>
    <property type="molecule type" value="Genomic_DNA"/>
</dbReference>
<dbReference type="CDD" id="cd18720">
    <property type="entry name" value="PIN_YqxD-like"/>
    <property type="match status" value="1"/>
</dbReference>
<dbReference type="PANTHER" id="PTHR35146:SF1">
    <property type="entry name" value="UPF0178 PROTEIN YAII"/>
    <property type="match status" value="1"/>
</dbReference>
<sequence length="160" mass="18177">MKIYIDADACPKTLRDFICKSVMRTKTIAIFVSNSFINLPRSPFITIKVVEQGFDIADNYILEKAQANDLVITSDIPLANDLISKGVAVINFKGVEYNKDNIKQSLGMRDFMDMMRSTGVLEPSQMGKQKPFSDKDKKTFADTFNRLHTKLSRMLKNDLK</sequence>
<accession>A0AAJ6P1K5</accession>
<dbReference type="HAMAP" id="MF_00489">
    <property type="entry name" value="UPF0178"/>
    <property type="match status" value="1"/>
</dbReference>
<comment type="similarity">
    <text evidence="1 2">Belongs to the UPF0178 family.</text>
</comment>
<dbReference type="Proteomes" id="UP001236239">
    <property type="component" value="Unassembled WGS sequence"/>
</dbReference>
<dbReference type="PANTHER" id="PTHR35146">
    <property type="entry name" value="UPF0178 PROTEIN YAII"/>
    <property type="match status" value="1"/>
</dbReference>
<protein>
    <recommendedName>
        <fullName evidence="2">UPF0178 protein QJU93_10230</fullName>
    </recommendedName>
</protein>